<comment type="caution">
    <text evidence="4">The sequence shown here is derived from an EMBL/GenBank/DDBJ whole genome shotgun (WGS) entry which is preliminary data.</text>
</comment>
<keyword evidence="5" id="KW-1185">Reference proteome</keyword>
<feature type="region of interest" description="Disordered" evidence="2">
    <location>
        <begin position="349"/>
        <end position="377"/>
    </location>
</feature>
<accession>A0A087ATH8</accession>
<dbReference type="STRING" id="1688.BCUN_1394"/>
<dbReference type="OrthoDB" id="3239970at2"/>
<evidence type="ECO:0000259" key="3">
    <source>
        <dbReference type="Pfam" id="PF13240"/>
    </source>
</evidence>
<gene>
    <name evidence="4" type="ORF">BCUN_1394</name>
</gene>
<evidence type="ECO:0000256" key="2">
    <source>
        <dbReference type="SAM" id="MobiDB-lite"/>
    </source>
</evidence>
<proteinExistence type="predicted"/>
<keyword evidence="1" id="KW-0175">Coiled coil</keyword>
<dbReference type="InterPro" id="IPR026870">
    <property type="entry name" value="Zinc_ribbon_dom"/>
</dbReference>
<evidence type="ECO:0000313" key="4">
    <source>
        <dbReference type="EMBL" id="KFI62078.1"/>
    </source>
</evidence>
<dbReference type="EMBL" id="JGYV01000011">
    <property type="protein sequence ID" value="KFI62078.1"/>
    <property type="molecule type" value="Genomic_DNA"/>
</dbReference>
<evidence type="ECO:0000256" key="1">
    <source>
        <dbReference type="SAM" id="Coils"/>
    </source>
</evidence>
<dbReference type="Proteomes" id="UP000029067">
    <property type="component" value="Unassembled WGS sequence"/>
</dbReference>
<organism evidence="4 5">
    <name type="scientific">Bifidobacterium cuniculi</name>
    <dbReference type="NCBI Taxonomy" id="1688"/>
    <lineage>
        <taxon>Bacteria</taxon>
        <taxon>Bacillati</taxon>
        <taxon>Actinomycetota</taxon>
        <taxon>Actinomycetes</taxon>
        <taxon>Bifidobacteriales</taxon>
        <taxon>Bifidobacteriaceae</taxon>
        <taxon>Bifidobacterium</taxon>
    </lineage>
</organism>
<dbReference type="AlphaFoldDB" id="A0A087ATH8"/>
<sequence length="377" mass="42660">MPMIQCPNCGTHIADVARRCSYCGFEAPDPALPIAQQCTFEPVPVVQVDMVKWEADEPSPMRLAPDDNRRLVELLTDWDWLLQTAPDVADFVLQFVNREETGMVATIKKSTQKLIDQGILRFQLDKQGNILPNIVDANNTIREKVRLENIQYTPDVMPALQHIQTQAAIAMVLAEIKDVEHSLAQLQVELQQDRLAKADAAWQLLMQASRVTDSRRRDRMLDEALQMTAEAKHVLMRNYGEKWRALMDPKTKNRSAAALDAFQDLVAITNMVRVETQAYAMAGEQEAQLYCLSEFRDFIQHNRLDERDTLLEINSRIKATNKQPQLVDQLETLGRQVVELDDQAKLTGALDPRMIDMGDGGTTDGDDTDASDEKEID</sequence>
<name>A0A087ATH8_9BIFI</name>
<feature type="domain" description="Zinc-ribbon" evidence="3">
    <location>
        <begin position="6"/>
        <end position="25"/>
    </location>
</feature>
<evidence type="ECO:0000313" key="5">
    <source>
        <dbReference type="Proteomes" id="UP000029067"/>
    </source>
</evidence>
<dbReference type="eggNOG" id="ENOG502Z7SU">
    <property type="taxonomic scope" value="Bacteria"/>
</dbReference>
<reference evidence="4 5" key="1">
    <citation type="submission" date="2014-03" db="EMBL/GenBank/DDBJ databases">
        <title>Genomics of Bifidobacteria.</title>
        <authorList>
            <person name="Ventura M."/>
            <person name="Milani C."/>
            <person name="Lugli G.A."/>
        </authorList>
    </citation>
    <scope>NUCLEOTIDE SEQUENCE [LARGE SCALE GENOMIC DNA]</scope>
    <source>
        <strain evidence="4 5">LMG 10738</strain>
    </source>
</reference>
<dbReference type="RefSeq" id="WP_051920911.1">
    <property type="nucleotide sequence ID" value="NZ_JGYV01000011.1"/>
</dbReference>
<dbReference type="Pfam" id="PF13240">
    <property type="entry name" value="Zn_Ribbon_1"/>
    <property type="match status" value="1"/>
</dbReference>
<feature type="coiled-coil region" evidence="1">
    <location>
        <begin position="169"/>
        <end position="196"/>
    </location>
</feature>
<protein>
    <recommendedName>
        <fullName evidence="3">Zinc-ribbon domain-containing protein</fullName>
    </recommendedName>
</protein>